<evidence type="ECO:0000256" key="8">
    <source>
        <dbReference type="SAM" id="Coils"/>
    </source>
</evidence>
<dbReference type="Proteomes" id="UP000613160">
    <property type="component" value="Unassembled WGS sequence"/>
</dbReference>
<dbReference type="RefSeq" id="WP_188851355.1">
    <property type="nucleotide sequence ID" value="NZ_BMJJ01000006.1"/>
</dbReference>
<dbReference type="EMBL" id="BMJJ01000006">
    <property type="protein sequence ID" value="GGD22276.1"/>
    <property type="molecule type" value="Genomic_DNA"/>
</dbReference>
<evidence type="ECO:0000313" key="11">
    <source>
        <dbReference type="EMBL" id="GGD22276.1"/>
    </source>
</evidence>
<evidence type="ECO:0000256" key="4">
    <source>
        <dbReference type="ARBA" id="ARBA00022679"/>
    </source>
</evidence>
<dbReference type="Pfam" id="PF07536">
    <property type="entry name" value="HWE_HK"/>
    <property type="match status" value="1"/>
</dbReference>
<keyword evidence="5" id="KW-0547">Nucleotide-binding</keyword>
<evidence type="ECO:0000256" key="1">
    <source>
        <dbReference type="ARBA" id="ARBA00000085"/>
    </source>
</evidence>
<gene>
    <name evidence="11" type="ORF">GCM10011335_26430</name>
</gene>
<dbReference type="SMART" id="SM00065">
    <property type="entry name" value="GAF"/>
    <property type="match status" value="1"/>
</dbReference>
<evidence type="ECO:0000256" key="5">
    <source>
        <dbReference type="ARBA" id="ARBA00022741"/>
    </source>
</evidence>
<dbReference type="EC" id="2.7.13.3" evidence="2"/>
<dbReference type="PANTHER" id="PTHR41523:SF8">
    <property type="entry name" value="ETHYLENE RESPONSE SENSOR PROTEIN"/>
    <property type="match status" value="1"/>
</dbReference>
<dbReference type="PANTHER" id="PTHR41523">
    <property type="entry name" value="TWO-COMPONENT SYSTEM SENSOR PROTEIN"/>
    <property type="match status" value="1"/>
</dbReference>
<dbReference type="Gene3D" id="3.30.450.40">
    <property type="match status" value="1"/>
</dbReference>
<dbReference type="AlphaFoldDB" id="A0A917DBB8"/>
<comment type="caution">
    <text evidence="11">The sequence shown here is derived from an EMBL/GenBank/DDBJ whole genome shotgun (WGS) entry which is preliminary data.</text>
</comment>
<evidence type="ECO:0000259" key="9">
    <source>
        <dbReference type="SMART" id="SM00065"/>
    </source>
</evidence>
<dbReference type="Gene3D" id="3.30.565.10">
    <property type="entry name" value="Histidine kinase-like ATPase, C-terminal domain"/>
    <property type="match status" value="1"/>
</dbReference>
<dbReference type="InterPro" id="IPR011102">
    <property type="entry name" value="Sig_transdc_His_kinase_HWE"/>
</dbReference>
<keyword evidence="12" id="KW-1185">Reference proteome</keyword>
<evidence type="ECO:0000313" key="12">
    <source>
        <dbReference type="Proteomes" id="UP000613160"/>
    </source>
</evidence>
<dbReference type="GO" id="GO:0005524">
    <property type="term" value="F:ATP binding"/>
    <property type="evidence" value="ECO:0007669"/>
    <property type="project" value="UniProtKB-KW"/>
</dbReference>
<evidence type="ECO:0000256" key="3">
    <source>
        <dbReference type="ARBA" id="ARBA00022553"/>
    </source>
</evidence>
<organism evidence="11 12">
    <name type="scientific">Aureimonas glaciei</name>
    <dbReference type="NCBI Taxonomy" id="1776957"/>
    <lineage>
        <taxon>Bacteria</taxon>
        <taxon>Pseudomonadati</taxon>
        <taxon>Pseudomonadota</taxon>
        <taxon>Alphaproteobacteria</taxon>
        <taxon>Hyphomicrobiales</taxon>
        <taxon>Aurantimonadaceae</taxon>
        <taxon>Aureimonas</taxon>
    </lineage>
</organism>
<reference evidence="11" key="1">
    <citation type="journal article" date="2014" name="Int. J. Syst. Evol. Microbiol.">
        <title>Complete genome sequence of Corynebacterium casei LMG S-19264T (=DSM 44701T), isolated from a smear-ripened cheese.</title>
        <authorList>
            <consortium name="US DOE Joint Genome Institute (JGI-PGF)"/>
            <person name="Walter F."/>
            <person name="Albersmeier A."/>
            <person name="Kalinowski J."/>
            <person name="Ruckert C."/>
        </authorList>
    </citation>
    <scope>NUCLEOTIDE SEQUENCE</scope>
    <source>
        <strain evidence="11">CGMCC 1.15493</strain>
    </source>
</reference>
<dbReference type="InterPro" id="IPR029016">
    <property type="entry name" value="GAF-like_dom_sf"/>
</dbReference>
<protein>
    <recommendedName>
        <fullName evidence="2">histidine kinase</fullName>
        <ecNumber evidence="2">2.7.13.3</ecNumber>
    </recommendedName>
</protein>
<keyword evidence="8" id="KW-0175">Coiled coil</keyword>
<dbReference type="SMART" id="SM00911">
    <property type="entry name" value="HWE_HK"/>
    <property type="match status" value="1"/>
</dbReference>
<keyword evidence="7" id="KW-0067">ATP-binding</keyword>
<dbReference type="GO" id="GO:0004673">
    <property type="term" value="F:protein histidine kinase activity"/>
    <property type="evidence" value="ECO:0007669"/>
    <property type="project" value="UniProtKB-EC"/>
</dbReference>
<keyword evidence="6" id="KW-0418">Kinase</keyword>
<keyword evidence="4" id="KW-0808">Transferase</keyword>
<name>A0A917DBB8_9HYPH</name>
<feature type="domain" description="Signal transduction histidine kinase HWE region" evidence="10">
    <location>
        <begin position="176"/>
        <end position="256"/>
    </location>
</feature>
<evidence type="ECO:0000256" key="2">
    <source>
        <dbReference type="ARBA" id="ARBA00012438"/>
    </source>
</evidence>
<dbReference type="SUPFAM" id="SSF55781">
    <property type="entry name" value="GAF domain-like"/>
    <property type="match status" value="1"/>
</dbReference>
<sequence>MNEDGSARYGAADLLDSPPEKAFDRISELVAKLLQVPVSLVTILDAQRQFFKSARGLTSPWSEARETPLTHSLCQHVARTGAPLIVNEARTDPLVRDNLAIADLGVESYLGFPVHAPDGSIIGALCAIDRVPRSWTGAEQGIMHDLVEILETELNLREEIRRRREAEEARQILMREMEHRVKNSFAKVQAIVSLSLRGRRDLDDIRQSISQRIGALAKTQSLLVNTSGQAASLEAVLLNELGYYDEDGSLSLAGPVVALCEDDAILVGMLVHELATNAAKYGAIALGGDLAIGWNEVDTEDRRRLLLEWRESGCALSGPPEKTGFGTSLLDALVVRQSRGRITRDWRPEGLLMVAEFDLAPPTVAVPETIDEWRAALT</sequence>
<dbReference type="Pfam" id="PF01590">
    <property type="entry name" value="GAF"/>
    <property type="match status" value="1"/>
</dbReference>
<proteinExistence type="predicted"/>
<evidence type="ECO:0000256" key="7">
    <source>
        <dbReference type="ARBA" id="ARBA00022840"/>
    </source>
</evidence>
<dbReference type="InterPro" id="IPR036890">
    <property type="entry name" value="HATPase_C_sf"/>
</dbReference>
<comment type="catalytic activity">
    <reaction evidence="1">
        <text>ATP + protein L-histidine = ADP + protein N-phospho-L-histidine.</text>
        <dbReference type="EC" id="2.7.13.3"/>
    </reaction>
</comment>
<feature type="domain" description="GAF" evidence="9">
    <location>
        <begin position="18"/>
        <end position="164"/>
    </location>
</feature>
<reference evidence="11" key="2">
    <citation type="submission" date="2020-09" db="EMBL/GenBank/DDBJ databases">
        <authorList>
            <person name="Sun Q."/>
            <person name="Zhou Y."/>
        </authorList>
    </citation>
    <scope>NUCLEOTIDE SEQUENCE</scope>
    <source>
        <strain evidence="11">CGMCC 1.15493</strain>
    </source>
</reference>
<dbReference type="InterPro" id="IPR003018">
    <property type="entry name" value="GAF"/>
</dbReference>
<feature type="coiled-coil region" evidence="8">
    <location>
        <begin position="149"/>
        <end position="176"/>
    </location>
</feature>
<evidence type="ECO:0000256" key="6">
    <source>
        <dbReference type="ARBA" id="ARBA00022777"/>
    </source>
</evidence>
<keyword evidence="3" id="KW-0597">Phosphoprotein</keyword>
<accession>A0A917DBB8</accession>
<evidence type="ECO:0000259" key="10">
    <source>
        <dbReference type="SMART" id="SM00911"/>
    </source>
</evidence>